<evidence type="ECO:0000313" key="4">
    <source>
        <dbReference type="Proteomes" id="UP000596742"/>
    </source>
</evidence>
<keyword evidence="1" id="KW-0479">Metal-binding</keyword>
<keyword evidence="1" id="KW-0862">Zinc</keyword>
<dbReference type="SMART" id="SM00343">
    <property type="entry name" value="ZnF_C2HC"/>
    <property type="match status" value="1"/>
</dbReference>
<dbReference type="GO" id="GO:0003676">
    <property type="term" value="F:nucleic acid binding"/>
    <property type="evidence" value="ECO:0007669"/>
    <property type="project" value="InterPro"/>
</dbReference>
<dbReference type="Proteomes" id="UP000596742">
    <property type="component" value="Unassembled WGS sequence"/>
</dbReference>
<dbReference type="PROSITE" id="PS50158">
    <property type="entry name" value="ZF_CCHC"/>
    <property type="match status" value="1"/>
</dbReference>
<dbReference type="GO" id="GO:0008270">
    <property type="term" value="F:zinc ion binding"/>
    <property type="evidence" value="ECO:0007669"/>
    <property type="project" value="UniProtKB-KW"/>
</dbReference>
<gene>
    <name evidence="3" type="ORF">MGAL_10B040905</name>
</gene>
<reference evidence="3" key="1">
    <citation type="submission" date="2018-11" db="EMBL/GenBank/DDBJ databases">
        <authorList>
            <person name="Alioto T."/>
            <person name="Alioto T."/>
        </authorList>
    </citation>
    <scope>NUCLEOTIDE SEQUENCE</scope>
</reference>
<protein>
    <recommendedName>
        <fullName evidence="2">CCHC-type domain-containing protein</fullName>
    </recommendedName>
</protein>
<proteinExistence type="predicted"/>
<evidence type="ECO:0000259" key="2">
    <source>
        <dbReference type="PROSITE" id="PS50158"/>
    </source>
</evidence>
<feature type="domain" description="CCHC-type" evidence="2">
    <location>
        <begin position="204"/>
        <end position="219"/>
    </location>
</feature>
<organism evidence="3 4">
    <name type="scientific">Mytilus galloprovincialis</name>
    <name type="common">Mediterranean mussel</name>
    <dbReference type="NCBI Taxonomy" id="29158"/>
    <lineage>
        <taxon>Eukaryota</taxon>
        <taxon>Metazoa</taxon>
        <taxon>Spiralia</taxon>
        <taxon>Lophotrochozoa</taxon>
        <taxon>Mollusca</taxon>
        <taxon>Bivalvia</taxon>
        <taxon>Autobranchia</taxon>
        <taxon>Pteriomorphia</taxon>
        <taxon>Mytilida</taxon>
        <taxon>Mytiloidea</taxon>
        <taxon>Mytilidae</taxon>
        <taxon>Mytilinae</taxon>
        <taxon>Mytilus</taxon>
    </lineage>
</organism>
<keyword evidence="4" id="KW-1185">Reference proteome</keyword>
<dbReference type="OrthoDB" id="6133904at2759"/>
<comment type="caution">
    <text evidence="3">The sequence shown here is derived from an EMBL/GenBank/DDBJ whole genome shotgun (WGS) entry which is preliminary data.</text>
</comment>
<dbReference type="InterPro" id="IPR036875">
    <property type="entry name" value="Znf_CCHC_sf"/>
</dbReference>
<dbReference type="SUPFAM" id="SSF57756">
    <property type="entry name" value="Retrovirus zinc finger-like domains"/>
    <property type="match status" value="1"/>
</dbReference>
<sequence length="233" mass="26843">MTDHRSEDEDELLLHESSTPSVLNREAALSSLPVPYFDSKISALKNELVSGNDSLATKLKKEASVKLKSNQIQFTFNFEVLADLHKLQKRLLQEYFVSINLNSGLILKVEQIRITDKSRAGWTTVREYESDEIASDSDDEKILRQAETRALKTIKEKKIRTKPYTKPSAIVSRLPANTTDMSHQQYNQPFRRNSRCEATSYHMCYECHQFGHWRTNCPNRSSKQFTTRNNPAT</sequence>
<name>A0A8B6EW07_MYTGA</name>
<evidence type="ECO:0000313" key="3">
    <source>
        <dbReference type="EMBL" id="VDI39963.1"/>
    </source>
</evidence>
<dbReference type="Gene3D" id="4.10.60.10">
    <property type="entry name" value="Zinc finger, CCHC-type"/>
    <property type="match status" value="1"/>
</dbReference>
<keyword evidence="1" id="KW-0863">Zinc-finger</keyword>
<accession>A0A8B6EW07</accession>
<dbReference type="AlphaFoldDB" id="A0A8B6EW07"/>
<dbReference type="EMBL" id="UYJE01005742">
    <property type="protein sequence ID" value="VDI39963.1"/>
    <property type="molecule type" value="Genomic_DNA"/>
</dbReference>
<dbReference type="InterPro" id="IPR001878">
    <property type="entry name" value="Znf_CCHC"/>
</dbReference>
<evidence type="ECO:0000256" key="1">
    <source>
        <dbReference type="PROSITE-ProRule" id="PRU00047"/>
    </source>
</evidence>